<dbReference type="Proteomes" id="UP000633278">
    <property type="component" value="Unassembled WGS sequence"/>
</dbReference>
<keyword evidence="1" id="KW-0812">Transmembrane</keyword>
<feature type="transmembrane region" description="Helical" evidence="1">
    <location>
        <begin position="35"/>
        <end position="55"/>
    </location>
</feature>
<evidence type="ECO:0000313" key="2">
    <source>
        <dbReference type="EMBL" id="GGG97362.1"/>
    </source>
</evidence>
<reference evidence="2" key="2">
    <citation type="submission" date="2020-09" db="EMBL/GenBank/DDBJ databases">
        <authorList>
            <person name="Sun Q."/>
            <person name="Zhou Y."/>
        </authorList>
    </citation>
    <scope>NUCLEOTIDE SEQUENCE</scope>
    <source>
        <strain evidence="2">CGMCC 1.15763</strain>
    </source>
</reference>
<organism evidence="2 3">
    <name type="scientific">Polaribacter pacificus</name>
    <dbReference type="NCBI Taxonomy" id="1775173"/>
    <lineage>
        <taxon>Bacteria</taxon>
        <taxon>Pseudomonadati</taxon>
        <taxon>Bacteroidota</taxon>
        <taxon>Flavobacteriia</taxon>
        <taxon>Flavobacteriales</taxon>
        <taxon>Flavobacteriaceae</taxon>
    </lineage>
</organism>
<dbReference type="AlphaFoldDB" id="A0A917HZC2"/>
<sequence>MNMNISIKTGLIISTILLFISIITLQYNVFGTKTIIDIFISSALIINISLLTKILKNKKKTAE</sequence>
<keyword evidence="3" id="KW-1185">Reference proteome</keyword>
<protein>
    <submittedName>
        <fullName evidence="2">Uncharacterized protein</fullName>
    </submittedName>
</protein>
<name>A0A917HZC2_9FLAO</name>
<gene>
    <name evidence="2" type="ORF">GCM10011416_14170</name>
</gene>
<keyword evidence="1" id="KW-0472">Membrane</keyword>
<reference evidence="2" key="1">
    <citation type="journal article" date="2014" name="Int. J. Syst. Evol. Microbiol.">
        <title>Complete genome sequence of Corynebacterium casei LMG S-19264T (=DSM 44701T), isolated from a smear-ripened cheese.</title>
        <authorList>
            <consortium name="US DOE Joint Genome Institute (JGI-PGF)"/>
            <person name="Walter F."/>
            <person name="Albersmeier A."/>
            <person name="Kalinowski J."/>
            <person name="Ruckert C."/>
        </authorList>
    </citation>
    <scope>NUCLEOTIDE SEQUENCE</scope>
    <source>
        <strain evidence="2">CGMCC 1.15763</strain>
    </source>
</reference>
<accession>A0A917HZC2</accession>
<evidence type="ECO:0000256" key="1">
    <source>
        <dbReference type="SAM" id="Phobius"/>
    </source>
</evidence>
<dbReference type="EMBL" id="BMJW01000002">
    <property type="protein sequence ID" value="GGG97362.1"/>
    <property type="molecule type" value="Genomic_DNA"/>
</dbReference>
<feature type="transmembrane region" description="Helical" evidence="1">
    <location>
        <begin position="12"/>
        <end position="29"/>
    </location>
</feature>
<proteinExistence type="predicted"/>
<comment type="caution">
    <text evidence="2">The sequence shown here is derived from an EMBL/GenBank/DDBJ whole genome shotgun (WGS) entry which is preliminary data.</text>
</comment>
<keyword evidence="1" id="KW-1133">Transmembrane helix</keyword>
<evidence type="ECO:0000313" key="3">
    <source>
        <dbReference type="Proteomes" id="UP000633278"/>
    </source>
</evidence>